<keyword evidence="1" id="KW-1133">Transmembrane helix</keyword>
<dbReference type="eggNOG" id="KOG1111">
    <property type="taxonomic scope" value="Eukaryota"/>
</dbReference>
<keyword evidence="4" id="KW-1185">Reference proteome</keyword>
<accession>A0A0D3DPM7</accession>
<dbReference type="AlphaFoldDB" id="A0A0D3DPM7"/>
<evidence type="ECO:0000256" key="1">
    <source>
        <dbReference type="SAM" id="Phobius"/>
    </source>
</evidence>
<protein>
    <recommendedName>
        <fullName evidence="2">Glycosyltransferase subfamily 4-like N-terminal domain-containing protein</fullName>
    </recommendedName>
</protein>
<dbReference type="InterPro" id="IPR028098">
    <property type="entry name" value="Glyco_trans_4-like_N"/>
</dbReference>
<feature type="domain" description="Glycosyltransferase subfamily 4-like N-terminal" evidence="2">
    <location>
        <begin position="52"/>
        <end position="127"/>
    </location>
</feature>
<organism evidence="3 4">
    <name type="scientific">Brassica oleracea var. oleracea</name>
    <dbReference type="NCBI Taxonomy" id="109376"/>
    <lineage>
        <taxon>Eukaryota</taxon>
        <taxon>Viridiplantae</taxon>
        <taxon>Streptophyta</taxon>
        <taxon>Embryophyta</taxon>
        <taxon>Tracheophyta</taxon>
        <taxon>Spermatophyta</taxon>
        <taxon>Magnoliopsida</taxon>
        <taxon>eudicotyledons</taxon>
        <taxon>Gunneridae</taxon>
        <taxon>Pentapetalae</taxon>
        <taxon>rosids</taxon>
        <taxon>malvids</taxon>
        <taxon>Brassicales</taxon>
        <taxon>Brassicaceae</taxon>
        <taxon>Brassiceae</taxon>
        <taxon>Brassica</taxon>
    </lineage>
</organism>
<keyword evidence="1" id="KW-0472">Membrane</keyword>
<feature type="transmembrane region" description="Helical" evidence="1">
    <location>
        <begin position="272"/>
        <end position="293"/>
    </location>
</feature>
<dbReference type="GO" id="GO:0009247">
    <property type="term" value="P:glycolipid biosynthetic process"/>
    <property type="evidence" value="ECO:0007669"/>
    <property type="project" value="TreeGrafter"/>
</dbReference>
<dbReference type="PANTHER" id="PTHR45947">
    <property type="entry name" value="SULFOQUINOVOSYL TRANSFERASE SQD2"/>
    <property type="match status" value="1"/>
</dbReference>
<evidence type="ECO:0000313" key="4">
    <source>
        <dbReference type="Proteomes" id="UP000032141"/>
    </source>
</evidence>
<evidence type="ECO:0000313" key="3">
    <source>
        <dbReference type="EnsemblPlants" id="Bo8g065910.1"/>
    </source>
</evidence>
<keyword evidence="1" id="KW-0812">Transmembrane</keyword>
<proteinExistence type="predicted"/>
<sequence length="454" mass="52510">MSSATSLIRATFFNYYSTVEVNLLRFWKAGNMKLASKLMGHTPQRCKGYKNRFQNFIRYLPEMGDKVIVVTTHEGVPEEFYGAKVIGSRSFPCPWYQKVHLSLALSPRIISEIARFKPDIIHASSPGITVTIKKSLLEITLLIYKCMYVRKYNKWGEMARKICLDDIEVKLGELEAELFVIKAINDNWGHIESGRDPENYFKYSVQDIERIVLDFFDFFEERLERLLSLFCFVFFWFPSHVGNKDSVVQINGVGDMSLKSLLKDGFMFGHDFLQVVAAVHIGWILLFVFICVVTTHEGVPEEFYGAKVIGSRSFPCPWYQKVHLSLALSPRIISEIARFKPDIIHASSPGITVKLGELEAELFVIKAINDNWGHIESGRDPENYFKYSVQDIERIVLDFFDFFEERLERLLSLFCFVFFWFPSHVGNKDSVVQINGVGDMSLKRFAERRVRVRT</sequence>
<dbReference type="GO" id="GO:0009941">
    <property type="term" value="C:chloroplast envelope"/>
    <property type="evidence" value="ECO:0007669"/>
    <property type="project" value="TreeGrafter"/>
</dbReference>
<dbReference type="EnsemblPlants" id="Bo8g065910.1">
    <property type="protein sequence ID" value="Bo8g065910.1"/>
    <property type="gene ID" value="Bo8g065910"/>
</dbReference>
<dbReference type="Gene3D" id="3.40.50.2000">
    <property type="entry name" value="Glycogen Phosphorylase B"/>
    <property type="match status" value="1"/>
</dbReference>
<dbReference type="STRING" id="109376.A0A0D3DPM7"/>
<dbReference type="GO" id="GO:0016020">
    <property type="term" value="C:membrane"/>
    <property type="evidence" value="ECO:0007669"/>
    <property type="project" value="GOC"/>
</dbReference>
<dbReference type="InterPro" id="IPR050194">
    <property type="entry name" value="Glycosyltransferase_grp1"/>
</dbReference>
<dbReference type="Pfam" id="PF13439">
    <property type="entry name" value="Glyco_transf_4"/>
    <property type="match status" value="1"/>
</dbReference>
<dbReference type="PANTHER" id="PTHR45947:SF3">
    <property type="entry name" value="SULFOQUINOVOSYL TRANSFERASE SQD2"/>
    <property type="match status" value="1"/>
</dbReference>
<reference evidence="3" key="2">
    <citation type="submission" date="2015-03" db="UniProtKB">
        <authorList>
            <consortium name="EnsemblPlants"/>
        </authorList>
    </citation>
    <scope>IDENTIFICATION</scope>
</reference>
<dbReference type="GO" id="GO:0046506">
    <property type="term" value="P:sulfolipid biosynthetic process"/>
    <property type="evidence" value="ECO:0007669"/>
    <property type="project" value="TreeGrafter"/>
</dbReference>
<dbReference type="HOGENOM" id="CLU_603208_0_0_1"/>
<reference evidence="3 4" key="1">
    <citation type="journal article" date="2014" name="Genome Biol.">
        <title>Transcriptome and methylome profiling reveals relics of genome dominance in the mesopolyploid Brassica oleracea.</title>
        <authorList>
            <person name="Parkin I.A."/>
            <person name="Koh C."/>
            <person name="Tang H."/>
            <person name="Robinson S.J."/>
            <person name="Kagale S."/>
            <person name="Clarke W.E."/>
            <person name="Town C.D."/>
            <person name="Nixon J."/>
            <person name="Krishnakumar V."/>
            <person name="Bidwell S.L."/>
            <person name="Denoeud F."/>
            <person name="Belcram H."/>
            <person name="Links M.G."/>
            <person name="Just J."/>
            <person name="Clarke C."/>
            <person name="Bender T."/>
            <person name="Huebert T."/>
            <person name="Mason A.S."/>
            <person name="Pires J.C."/>
            <person name="Barker G."/>
            <person name="Moore J."/>
            <person name="Walley P.G."/>
            <person name="Manoli S."/>
            <person name="Batley J."/>
            <person name="Edwards D."/>
            <person name="Nelson M.N."/>
            <person name="Wang X."/>
            <person name="Paterson A.H."/>
            <person name="King G."/>
            <person name="Bancroft I."/>
            <person name="Chalhoub B."/>
            <person name="Sharpe A.G."/>
        </authorList>
    </citation>
    <scope>NUCLEOTIDE SEQUENCE</scope>
    <source>
        <strain evidence="3 4">cv. TO1000</strain>
    </source>
</reference>
<dbReference type="Proteomes" id="UP000032141">
    <property type="component" value="Chromosome C8"/>
</dbReference>
<name>A0A0D3DPM7_BRAOL</name>
<dbReference type="Gramene" id="Bo8g065910.1">
    <property type="protein sequence ID" value="Bo8g065910.1"/>
    <property type="gene ID" value="Bo8g065910"/>
</dbReference>
<evidence type="ECO:0000259" key="2">
    <source>
        <dbReference type="Pfam" id="PF13439"/>
    </source>
</evidence>
<dbReference type="SUPFAM" id="SSF53756">
    <property type="entry name" value="UDP-Glycosyltransferase/glycogen phosphorylase"/>
    <property type="match status" value="1"/>
</dbReference>
<dbReference type="eggNOG" id="KOG0065">
    <property type="taxonomic scope" value="Eukaryota"/>
</dbReference>
<dbReference type="GO" id="GO:0046510">
    <property type="term" value="F:UDP-sulfoquinovose:DAG sulfoquinovosyltransferase activity"/>
    <property type="evidence" value="ECO:0007669"/>
    <property type="project" value="TreeGrafter"/>
</dbReference>